<accession>A0A409WTD9</accession>
<dbReference type="Proteomes" id="UP000283269">
    <property type="component" value="Unassembled WGS sequence"/>
</dbReference>
<evidence type="ECO:0000313" key="3">
    <source>
        <dbReference type="Proteomes" id="UP000283269"/>
    </source>
</evidence>
<feature type="compositionally biased region" description="Acidic residues" evidence="1">
    <location>
        <begin position="58"/>
        <end position="77"/>
    </location>
</feature>
<feature type="region of interest" description="Disordered" evidence="1">
    <location>
        <begin position="51"/>
        <end position="88"/>
    </location>
</feature>
<organism evidence="2 3">
    <name type="scientific">Psilocybe cyanescens</name>
    <dbReference type="NCBI Taxonomy" id="93625"/>
    <lineage>
        <taxon>Eukaryota</taxon>
        <taxon>Fungi</taxon>
        <taxon>Dikarya</taxon>
        <taxon>Basidiomycota</taxon>
        <taxon>Agaricomycotina</taxon>
        <taxon>Agaricomycetes</taxon>
        <taxon>Agaricomycetidae</taxon>
        <taxon>Agaricales</taxon>
        <taxon>Agaricineae</taxon>
        <taxon>Strophariaceae</taxon>
        <taxon>Psilocybe</taxon>
    </lineage>
</organism>
<dbReference type="InParanoid" id="A0A409WTD9"/>
<gene>
    <name evidence="2" type="ORF">CVT25_013662</name>
</gene>
<evidence type="ECO:0000313" key="2">
    <source>
        <dbReference type="EMBL" id="PPQ81794.1"/>
    </source>
</evidence>
<sequence>MAIPTTTLSYAERRWRAAELEVKDARLVIRLKIFLRLQGVQEAESDVQFFEGSRSGCAEDEEQPIEQEEDENEDEDCSGDKRPAHVPARPVRYPLHYSSPNPSIRQRCSVLLTSYMIALLHMKHRIRPACKGFDGVGSGSCNGKQGLGRGLRSGLRTCAWTADEDSEGWVQGMEEEYHPSSVADFYAGIDY</sequence>
<evidence type="ECO:0000256" key="1">
    <source>
        <dbReference type="SAM" id="MobiDB-lite"/>
    </source>
</evidence>
<dbReference type="AlphaFoldDB" id="A0A409WTD9"/>
<reference evidence="2 3" key="1">
    <citation type="journal article" date="2018" name="Evol. Lett.">
        <title>Horizontal gene cluster transfer increased hallucinogenic mushroom diversity.</title>
        <authorList>
            <person name="Reynolds H.T."/>
            <person name="Vijayakumar V."/>
            <person name="Gluck-Thaler E."/>
            <person name="Korotkin H.B."/>
            <person name="Matheny P.B."/>
            <person name="Slot J.C."/>
        </authorList>
    </citation>
    <scope>NUCLEOTIDE SEQUENCE [LARGE SCALE GENOMIC DNA]</scope>
    <source>
        <strain evidence="2 3">2631</strain>
    </source>
</reference>
<protein>
    <submittedName>
        <fullName evidence="2">Uncharacterized protein</fullName>
    </submittedName>
</protein>
<name>A0A409WTD9_PSICY</name>
<comment type="caution">
    <text evidence="2">The sequence shown here is derived from an EMBL/GenBank/DDBJ whole genome shotgun (WGS) entry which is preliminary data.</text>
</comment>
<dbReference type="EMBL" id="NHYD01003210">
    <property type="protein sequence ID" value="PPQ81794.1"/>
    <property type="molecule type" value="Genomic_DNA"/>
</dbReference>
<proteinExistence type="predicted"/>
<keyword evidence="3" id="KW-1185">Reference proteome</keyword>